<evidence type="ECO:0000256" key="1">
    <source>
        <dbReference type="SAM" id="MobiDB-lite"/>
    </source>
</evidence>
<evidence type="ECO:0000313" key="3">
    <source>
        <dbReference type="Proteomes" id="UP001412067"/>
    </source>
</evidence>
<feature type="region of interest" description="Disordered" evidence="1">
    <location>
        <begin position="1"/>
        <end position="28"/>
    </location>
</feature>
<protein>
    <submittedName>
        <fullName evidence="2">Uncharacterized protein</fullName>
    </submittedName>
</protein>
<evidence type="ECO:0000313" key="2">
    <source>
        <dbReference type="EMBL" id="KAK8963447.1"/>
    </source>
</evidence>
<keyword evidence="3" id="KW-1185">Reference proteome</keyword>
<proteinExistence type="predicted"/>
<dbReference type="EMBL" id="JBBWWR010000007">
    <property type="protein sequence ID" value="KAK8963447.1"/>
    <property type="molecule type" value="Genomic_DNA"/>
</dbReference>
<name>A0ABR2MH10_9ASPA</name>
<organism evidence="2 3">
    <name type="scientific">Platanthera guangdongensis</name>
    <dbReference type="NCBI Taxonomy" id="2320717"/>
    <lineage>
        <taxon>Eukaryota</taxon>
        <taxon>Viridiplantae</taxon>
        <taxon>Streptophyta</taxon>
        <taxon>Embryophyta</taxon>
        <taxon>Tracheophyta</taxon>
        <taxon>Spermatophyta</taxon>
        <taxon>Magnoliopsida</taxon>
        <taxon>Liliopsida</taxon>
        <taxon>Asparagales</taxon>
        <taxon>Orchidaceae</taxon>
        <taxon>Orchidoideae</taxon>
        <taxon>Orchideae</taxon>
        <taxon>Orchidinae</taxon>
        <taxon>Platanthera</taxon>
    </lineage>
</organism>
<reference evidence="2 3" key="1">
    <citation type="journal article" date="2022" name="Nat. Plants">
        <title>Genomes of leafy and leafless Platanthera orchids illuminate the evolution of mycoheterotrophy.</title>
        <authorList>
            <person name="Li M.H."/>
            <person name="Liu K.W."/>
            <person name="Li Z."/>
            <person name="Lu H.C."/>
            <person name="Ye Q.L."/>
            <person name="Zhang D."/>
            <person name="Wang J.Y."/>
            <person name="Li Y.F."/>
            <person name="Zhong Z.M."/>
            <person name="Liu X."/>
            <person name="Yu X."/>
            <person name="Liu D.K."/>
            <person name="Tu X.D."/>
            <person name="Liu B."/>
            <person name="Hao Y."/>
            <person name="Liao X.Y."/>
            <person name="Jiang Y.T."/>
            <person name="Sun W.H."/>
            <person name="Chen J."/>
            <person name="Chen Y.Q."/>
            <person name="Ai Y."/>
            <person name="Zhai J.W."/>
            <person name="Wu S.S."/>
            <person name="Zhou Z."/>
            <person name="Hsiao Y.Y."/>
            <person name="Wu W.L."/>
            <person name="Chen Y.Y."/>
            <person name="Lin Y.F."/>
            <person name="Hsu J.L."/>
            <person name="Li C.Y."/>
            <person name="Wang Z.W."/>
            <person name="Zhao X."/>
            <person name="Zhong W.Y."/>
            <person name="Ma X.K."/>
            <person name="Ma L."/>
            <person name="Huang J."/>
            <person name="Chen G.Z."/>
            <person name="Huang M.Z."/>
            <person name="Huang L."/>
            <person name="Peng D.H."/>
            <person name="Luo Y.B."/>
            <person name="Zou S.Q."/>
            <person name="Chen S.P."/>
            <person name="Lan S."/>
            <person name="Tsai W.C."/>
            <person name="Van de Peer Y."/>
            <person name="Liu Z.J."/>
        </authorList>
    </citation>
    <scope>NUCLEOTIDE SEQUENCE [LARGE SCALE GENOMIC DNA]</scope>
    <source>
        <strain evidence="2">Lor288</strain>
    </source>
</reference>
<accession>A0ABR2MH10</accession>
<feature type="compositionally biased region" description="Low complexity" evidence="1">
    <location>
        <begin position="1"/>
        <end position="20"/>
    </location>
</feature>
<comment type="caution">
    <text evidence="2">The sequence shown here is derived from an EMBL/GenBank/DDBJ whole genome shotgun (WGS) entry which is preliminary data.</text>
</comment>
<sequence length="106" mass="11986">MLRVGGRISRISARRSSPGSHQSTMEASTDNWRWKIRIPPPKFGAANNNLELTTVFKGNVGGFLQKSLVHAPRSQKNTVYYGQHSFWAWRNSRLAFAYLGALLPNR</sequence>
<dbReference type="Proteomes" id="UP001412067">
    <property type="component" value="Unassembled WGS sequence"/>
</dbReference>
<gene>
    <name evidence="2" type="ORF">KSP40_PGU000453</name>
</gene>